<dbReference type="STRING" id="225992.B5M06_16170"/>
<dbReference type="EC" id="2.7.13.3" evidence="3"/>
<comment type="subcellular location">
    <subcellularLocation>
        <location evidence="2">Membrane</location>
    </subcellularLocation>
</comment>
<sequence length="471" mass="52238">MNSPSLPAWSLRTRLLAGILLPILLCISWNTWVVYHEALGALHTAYDRTLLASAKTIGEQLDVQGYEAHATISATVPYSALEAFEADTQTRMFYRVSTLSGEMVSGFPDLPLWQGQLPQQPPYAALVDFYDSEYRDRPVRMAVLLQPVASATGRSMAIIQVAETLQLRENLALELLGQTLWQHAVLLILVTLTVLLVVHRVTRSVRVVGEAMGQRPQGDLRPVPLHTVPRELRPLLDGTNRIMERLRGLLHDQKRFVRDASHQLRTPLAVLKVQVQSARRGDVPPMLALEEIEGTVDRATELANQMLALAKVEQLREQPRECLAWDAVVREVSLDLAPLIADKDLDFVLEADTPVMVQAHAWMLRELVRNLLHNAVRHAPAHSSLLIKLSLNAQQQAQLYIADEGPGLSKALQEHLYQPFVSHGEHQGFGLGLALCHDIVHALGGTLELRNRSAAGLEVLACLPQASPDMV</sequence>
<evidence type="ECO:0000256" key="11">
    <source>
        <dbReference type="SAM" id="Phobius"/>
    </source>
</evidence>
<keyword evidence="10 11" id="KW-0472">Membrane</keyword>
<organism evidence="14 15">
    <name type="scientific">Comamonas kerstersii</name>
    <dbReference type="NCBI Taxonomy" id="225992"/>
    <lineage>
        <taxon>Bacteria</taxon>
        <taxon>Pseudomonadati</taxon>
        <taxon>Pseudomonadota</taxon>
        <taxon>Betaproteobacteria</taxon>
        <taxon>Burkholderiales</taxon>
        <taxon>Comamonadaceae</taxon>
        <taxon>Comamonas</taxon>
    </lineage>
</organism>
<keyword evidence="8 11" id="KW-1133">Transmembrane helix</keyword>
<dbReference type="PANTHER" id="PTHR45436:SF1">
    <property type="entry name" value="SENSOR PROTEIN QSEC"/>
    <property type="match status" value="1"/>
</dbReference>
<dbReference type="Pfam" id="PF02518">
    <property type="entry name" value="HATPase_c"/>
    <property type="match status" value="1"/>
</dbReference>
<dbReference type="GO" id="GO:0005886">
    <property type="term" value="C:plasma membrane"/>
    <property type="evidence" value="ECO:0007669"/>
    <property type="project" value="TreeGrafter"/>
</dbReference>
<reference evidence="14 15" key="1">
    <citation type="submission" date="2015-12" db="EMBL/GenBank/DDBJ databases">
        <title>Complete genome sequence of a multi-drug resistant strain Acidovorax sp. 12322-1.</title>
        <authorList>
            <person name="Ming D."/>
            <person name="Wang M."/>
            <person name="Hu S."/>
            <person name="Zhou Y."/>
            <person name="Jiang T."/>
        </authorList>
    </citation>
    <scope>NUCLEOTIDE SEQUENCE [LARGE SCALE GENOMIC DNA]</scope>
    <source>
        <strain evidence="14 15">12322-1</strain>
    </source>
</reference>
<evidence type="ECO:0000256" key="3">
    <source>
        <dbReference type="ARBA" id="ARBA00012438"/>
    </source>
</evidence>
<dbReference type="InterPro" id="IPR013727">
    <property type="entry name" value="2CSK_N"/>
</dbReference>
<evidence type="ECO:0000259" key="12">
    <source>
        <dbReference type="PROSITE" id="PS50109"/>
    </source>
</evidence>
<feature type="domain" description="Histidine kinase" evidence="12">
    <location>
        <begin position="259"/>
        <end position="467"/>
    </location>
</feature>
<evidence type="ECO:0000313" key="14">
    <source>
        <dbReference type="EMBL" id="KUF39698.1"/>
    </source>
</evidence>
<keyword evidence="6 11" id="KW-0812">Transmembrane</keyword>
<feature type="transmembrane region" description="Helical" evidence="11">
    <location>
        <begin position="15"/>
        <end position="35"/>
    </location>
</feature>
<dbReference type="PROSITE" id="PS50885">
    <property type="entry name" value="HAMP"/>
    <property type="match status" value="1"/>
</dbReference>
<dbReference type="InterPro" id="IPR003661">
    <property type="entry name" value="HisK_dim/P_dom"/>
</dbReference>
<dbReference type="InterPro" id="IPR004358">
    <property type="entry name" value="Sig_transdc_His_kin-like_C"/>
</dbReference>
<dbReference type="SMART" id="SM00387">
    <property type="entry name" value="HATPase_c"/>
    <property type="match status" value="1"/>
</dbReference>
<dbReference type="InterPro" id="IPR003594">
    <property type="entry name" value="HATPase_dom"/>
</dbReference>
<dbReference type="InterPro" id="IPR036097">
    <property type="entry name" value="HisK_dim/P_sf"/>
</dbReference>
<dbReference type="Pfam" id="PF08521">
    <property type="entry name" value="2CSK_N"/>
    <property type="match status" value="1"/>
</dbReference>
<evidence type="ECO:0000313" key="15">
    <source>
        <dbReference type="Proteomes" id="UP000053300"/>
    </source>
</evidence>
<accession>A0A0W7YX50</accession>
<dbReference type="InterPro" id="IPR050428">
    <property type="entry name" value="TCS_sensor_his_kinase"/>
</dbReference>
<comment type="caution">
    <text evidence="14">The sequence shown here is derived from an EMBL/GenBank/DDBJ whole genome shotgun (WGS) entry which is preliminary data.</text>
</comment>
<dbReference type="InterPro" id="IPR003660">
    <property type="entry name" value="HAMP_dom"/>
</dbReference>
<dbReference type="InterPro" id="IPR005467">
    <property type="entry name" value="His_kinase_dom"/>
</dbReference>
<keyword evidence="4" id="KW-0597">Phosphoprotein</keyword>
<dbReference type="SUPFAM" id="SSF55874">
    <property type="entry name" value="ATPase domain of HSP90 chaperone/DNA topoisomerase II/histidine kinase"/>
    <property type="match status" value="1"/>
</dbReference>
<dbReference type="Gene3D" id="1.10.287.130">
    <property type="match status" value="1"/>
</dbReference>
<accession>A0A1V3TNE1</accession>
<dbReference type="GO" id="GO:0000155">
    <property type="term" value="F:phosphorelay sensor kinase activity"/>
    <property type="evidence" value="ECO:0007669"/>
    <property type="project" value="InterPro"/>
</dbReference>
<evidence type="ECO:0000256" key="10">
    <source>
        <dbReference type="ARBA" id="ARBA00023136"/>
    </source>
</evidence>
<evidence type="ECO:0000259" key="13">
    <source>
        <dbReference type="PROSITE" id="PS50885"/>
    </source>
</evidence>
<dbReference type="CDD" id="cd00082">
    <property type="entry name" value="HisKA"/>
    <property type="match status" value="1"/>
</dbReference>
<dbReference type="SUPFAM" id="SSF47384">
    <property type="entry name" value="Homodimeric domain of signal transducing histidine kinase"/>
    <property type="match status" value="1"/>
</dbReference>
<dbReference type="EMBL" id="LPXH01000035">
    <property type="protein sequence ID" value="KUF39698.1"/>
    <property type="molecule type" value="Genomic_DNA"/>
</dbReference>
<evidence type="ECO:0000256" key="9">
    <source>
        <dbReference type="ARBA" id="ARBA00023012"/>
    </source>
</evidence>
<dbReference type="Pfam" id="PF00512">
    <property type="entry name" value="HisKA"/>
    <property type="match status" value="1"/>
</dbReference>
<dbReference type="PROSITE" id="PS50109">
    <property type="entry name" value="HIS_KIN"/>
    <property type="match status" value="1"/>
</dbReference>
<feature type="domain" description="HAMP" evidence="13">
    <location>
        <begin position="199"/>
        <end position="251"/>
    </location>
</feature>
<keyword evidence="7 14" id="KW-0418">Kinase</keyword>
<comment type="catalytic activity">
    <reaction evidence="1">
        <text>ATP + protein L-histidine = ADP + protein N-phospho-L-histidine.</text>
        <dbReference type="EC" id="2.7.13.3"/>
    </reaction>
</comment>
<proteinExistence type="predicted"/>
<evidence type="ECO:0000256" key="8">
    <source>
        <dbReference type="ARBA" id="ARBA00022989"/>
    </source>
</evidence>
<dbReference type="AlphaFoldDB" id="A0A0W7YX50"/>
<dbReference type="SMART" id="SM00388">
    <property type="entry name" value="HisKA"/>
    <property type="match status" value="1"/>
</dbReference>
<keyword evidence="15" id="KW-1185">Reference proteome</keyword>
<evidence type="ECO:0000256" key="1">
    <source>
        <dbReference type="ARBA" id="ARBA00000085"/>
    </source>
</evidence>
<evidence type="ECO:0000256" key="7">
    <source>
        <dbReference type="ARBA" id="ARBA00022777"/>
    </source>
</evidence>
<dbReference type="RefSeq" id="WP_058880224.1">
    <property type="nucleotide sequence ID" value="NZ_CAUCIF010000008.1"/>
</dbReference>
<dbReference type="PANTHER" id="PTHR45436">
    <property type="entry name" value="SENSOR HISTIDINE KINASE YKOH"/>
    <property type="match status" value="1"/>
</dbReference>
<keyword evidence="5" id="KW-0808">Transferase</keyword>
<dbReference type="Gene3D" id="3.30.565.10">
    <property type="entry name" value="Histidine kinase-like ATPase, C-terminal domain"/>
    <property type="match status" value="1"/>
</dbReference>
<evidence type="ECO:0000256" key="5">
    <source>
        <dbReference type="ARBA" id="ARBA00022679"/>
    </source>
</evidence>
<dbReference type="InterPro" id="IPR036890">
    <property type="entry name" value="HATPase_C_sf"/>
</dbReference>
<evidence type="ECO:0000256" key="2">
    <source>
        <dbReference type="ARBA" id="ARBA00004370"/>
    </source>
</evidence>
<gene>
    <name evidence="14" type="ORF">AS359_06550</name>
</gene>
<keyword evidence="9" id="KW-0902">Two-component regulatory system</keyword>
<evidence type="ECO:0000256" key="4">
    <source>
        <dbReference type="ARBA" id="ARBA00022553"/>
    </source>
</evidence>
<protein>
    <recommendedName>
        <fullName evidence="3">histidine kinase</fullName>
        <ecNumber evidence="3">2.7.13.3</ecNumber>
    </recommendedName>
</protein>
<evidence type="ECO:0000256" key="6">
    <source>
        <dbReference type="ARBA" id="ARBA00022692"/>
    </source>
</evidence>
<name>A0A0W7YX50_9BURK</name>
<dbReference type="PRINTS" id="PR00344">
    <property type="entry name" value="BCTRLSENSOR"/>
</dbReference>
<dbReference type="Proteomes" id="UP000053300">
    <property type="component" value="Unassembled WGS sequence"/>
</dbReference>